<dbReference type="InterPro" id="IPR011009">
    <property type="entry name" value="Kinase-like_dom_sf"/>
</dbReference>
<dbReference type="SMART" id="SM00432">
    <property type="entry name" value="MADS"/>
    <property type="match status" value="1"/>
</dbReference>
<evidence type="ECO:0000313" key="22">
    <source>
        <dbReference type="EMBL" id="KAB1222077.1"/>
    </source>
</evidence>
<keyword evidence="5" id="KW-0808">Transferase</keyword>
<feature type="binding site" evidence="17">
    <location>
        <begin position="246"/>
        <end position="254"/>
    </location>
    <ligand>
        <name>ATP</name>
        <dbReference type="ChEBI" id="CHEBI:30616"/>
    </ligand>
</feature>
<dbReference type="Pfam" id="PF00319">
    <property type="entry name" value="SRF-TF"/>
    <property type="match status" value="1"/>
</dbReference>
<keyword evidence="10" id="KW-0238">DNA-binding</keyword>
<keyword evidence="8 17" id="KW-0067">ATP-binding</keyword>
<comment type="catalytic activity">
    <reaction evidence="14">
        <text>L-seryl-[protein] + ATP = O-phospho-L-seryl-[protein] + ADP + H(+)</text>
        <dbReference type="Rhea" id="RHEA:17989"/>
        <dbReference type="Rhea" id="RHEA-COMP:9863"/>
        <dbReference type="Rhea" id="RHEA-COMP:11604"/>
        <dbReference type="ChEBI" id="CHEBI:15378"/>
        <dbReference type="ChEBI" id="CHEBI:29999"/>
        <dbReference type="ChEBI" id="CHEBI:30616"/>
        <dbReference type="ChEBI" id="CHEBI:83421"/>
        <dbReference type="ChEBI" id="CHEBI:456216"/>
        <dbReference type="EC" id="2.7.11.22"/>
    </reaction>
</comment>
<evidence type="ECO:0000259" key="20">
    <source>
        <dbReference type="PROSITE" id="PS50066"/>
    </source>
</evidence>
<evidence type="ECO:0000256" key="14">
    <source>
        <dbReference type="ARBA" id="ARBA00048367"/>
    </source>
</evidence>
<accession>A0A6A1WDV5</accession>
<dbReference type="InterPro" id="IPR008271">
    <property type="entry name" value="Ser/Thr_kinase_AS"/>
</dbReference>
<evidence type="ECO:0000256" key="1">
    <source>
        <dbReference type="ARBA" id="ARBA00004123"/>
    </source>
</evidence>
<dbReference type="GO" id="GO:0045944">
    <property type="term" value="P:positive regulation of transcription by RNA polymerase II"/>
    <property type="evidence" value="ECO:0007669"/>
    <property type="project" value="InterPro"/>
</dbReference>
<feature type="domain" description="K-box" evidence="21">
    <location>
        <begin position="85"/>
        <end position="168"/>
    </location>
</feature>
<evidence type="ECO:0000313" key="23">
    <source>
        <dbReference type="Proteomes" id="UP000516437"/>
    </source>
</evidence>
<dbReference type="PROSITE" id="PS50011">
    <property type="entry name" value="PROTEIN_KINASE_DOM"/>
    <property type="match status" value="1"/>
</dbReference>
<feature type="binding site" evidence="17">
    <location>
        <position position="286"/>
    </location>
    <ligand>
        <name>ATP</name>
        <dbReference type="ChEBI" id="CHEBI:30616"/>
    </ligand>
</feature>
<dbReference type="PANTHER" id="PTHR24056:SF554">
    <property type="entry name" value="CYCLIN-DEPENDENT KINASE D-1"/>
    <property type="match status" value="1"/>
</dbReference>
<dbReference type="Gene3D" id="3.30.200.20">
    <property type="entry name" value="Phosphorylase Kinase, domain 1"/>
    <property type="match status" value="1"/>
</dbReference>
<evidence type="ECO:0000256" key="4">
    <source>
        <dbReference type="ARBA" id="ARBA00022553"/>
    </source>
</evidence>
<dbReference type="InterPro" id="IPR002487">
    <property type="entry name" value="TF_Kbox"/>
</dbReference>
<comment type="subcellular location">
    <subcellularLocation>
        <location evidence="1">Nucleus</location>
    </subcellularLocation>
</comment>
<dbReference type="Gene3D" id="3.40.1810.10">
    <property type="entry name" value="Transcription factor, MADS-box"/>
    <property type="match status" value="1"/>
</dbReference>
<dbReference type="InterPro" id="IPR002100">
    <property type="entry name" value="TF_MADSbox"/>
</dbReference>
<dbReference type="SMART" id="SM00220">
    <property type="entry name" value="S_TKc"/>
    <property type="match status" value="1"/>
</dbReference>
<organism evidence="22 23">
    <name type="scientific">Morella rubra</name>
    <name type="common">Chinese bayberry</name>
    <dbReference type="NCBI Taxonomy" id="262757"/>
    <lineage>
        <taxon>Eukaryota</taxon>
        <taxon>Viridiplantae</taxon>
        <taxon>Streptophyta</taxon>
        <taxon>Embryophyta</taxon>
        <taxon>Tracheophyta</taxon>
        <taxon>Spermatophyta</taxon>
        <taxon>Magnoliopsida</taxon>
        <taxon>eudicotyledons</taxon>
        <taxon>Gunneridae</taxon>
        <taxon>Pentapetalae</taxon>
        <taxon>rosids</taxon>
        <taxon>fabids</taxon>
        <taxon>Fagales</taxon>
        <taxon>Myricaceae</taxon>
        <taxon>Morella</taxon>
    </lineage>
</organism>
<feature type="active site" description="Proton acceptor" evidence="16">
    <location>
        <position position="379"/>
    </location>
</feature>
<dbReference type="AlphaFoldDB" id="A0A6A1WDV5"/>
<dbReference type="PROSITE" id="PS51297">
    <property type="entry name" value="K_BOX"/>
    <property type="match status" value="1"/>
</dbReference>
<dbReference type="CDD" id="cd07841">
    <property type="entry name" value="STKc_CDK7"/>
    <property type="match status" value="1"/>
</dbReference>
<evidence type="ECO:0000256" key="16">
    <source>
        <dbReference type="PIRSR" id="PIRSR637770-1"/>
    </source>
</evidence>
<feature type="region of interest" description="Disordered" evidence="18">
    <location>
        <begin position="551"/>
        <end position="648"/>
    </location>
</feature>
<evidence type="ECO:0000256" key="10">
    <source>
        <dbReference type="ARBA" id="ARBA00023125"/>
    </source>
</evidence>
<dbReference type="SUPFAM" id="SSF56112">
    <property type="entry name" value="Protein kinase-like (PK-like)"/>
    <property type="match status" value="1"/>
</dbReference>
<evidence type="ECO:0000256" key="9">
    <source>
        <dbReference type="ARBA" id="ARBA00023015"/>
    </source>
</evidence>
<dbReference type="InterPro" id="IPR037770">
    <property type="entry name" value="CDK7"/>
</dbReference>
<dbReference type="GO" id="GO:0070985">
    <property type="term" value="C:transcription factor TFIIK complex"/>
    <property type="evidence" value="ECO:0007669"/>
    <property type="project" value="InterPro"/>
</dbReference>
<dbReference type="FunFam" id="3.30.200.20:FF:000289">
    <property type="entry name" value="Cyclin-dependent kinase D-1"/>
    <property type="match status" value="1"/>
</dbReference>
<dbReference type="Pfam" id="PF00069">
    <property type="entry name" value="Pkinase"/>
    <property type="match status" value="1"/>
</dbReference>
<evidence type="ECO:0000256" key="18">
    <source>
        <dbReference type="SAM" id="MobiDB-lite"/>
    </source>
</evidence>
<dbReference type="CDD" id="cd00265">
    <property type="entry name" value="MADS_MEF2_like"/>
    <property type="match status" value="1"/>
</dbReference>
<evidence type="ECO:0000256" key="5">
    <source>
        <dbReference type="ARBA" id="ARBA00022679"/>
    </source>
</evidence>
<dbReference type="PROSITE" id="PS00350">
    <property type="entry name" value="MADS_BOX_1"/>
    <property type="match status" value="1"/>
</dbReference>
<dbReference type="Gene3D" id="1.10.510.10">
    <property type="entry name" value="Transferase(Phosphotransferase) domain 1"/>
    <property type="match status" value="1"/>
</dbReference>
<dbReference type="FunFam" id="1.10.510.10:FF:000097">
    <property type="entry name" value="Putative cyclin-dependent kinase 7"/>
    <property type="match status" value="1"/>
</dbReference>
<evidence type="ECO:0000256" key="3">
    <source>
        <dbReference type="ARBA" id="ARBA00022527"/>
    </source>
</evidence>
<comment type="caution">
    <text evidence="22">The sequence shown here is derived from an EMBL/GenBank/DDBJ whole genome shotgun (WGS) entry which is preliminary data.</text>
</comment>
<evidence type="ECO:0000259" key="19">
    <source>
        <dbReference type="PROSITE" id="PS50011"/>
    </source>
</evidence>
<keyword evidence="23" id="KW-1185">Reference proteome</keyword>
<feature type="compositionally biased region" description="Basic and acidic residues" evidence="18">
    <location>
        <begin position="553"/>
        <end position="568"/>
    </location>
</feature>
<dbReference type="GO" id="GO:0008353">
    <property type="term" value="F:RNA polymerase II CTD heptapeptide repeat kinase activity"/>
    <property type="evidence" value="ECO:0007669"/>
    <property type="project" value="UniProtKB-EC"/>
</dbReference>
<evidence type="ECO:0000256" key="17">
    <source>
        <dbReference type="PIRSR" id="PIRSR637770-2"/>
    </source>
</evidence>
<comment type="catalytic activity">
    <reaction evidence="13">
        <text>L-threonyl-[protein] + ATP = O-phospho-L-threonyl-[protein] + ADP + H(+)</text>
        <dbReference type="Rhea" id="RHEA:46608"/>
        <dbReference type="Rhea" id="RHEA-COMP:11060"/>
        <dbReference type="Rhea" id="RHEA-COMP:11605"/>
        <dbReference type="ChEBI" id="CHEBI:15378"/>
        <dbReference type="ChEBI" id="CHEBI:30013"/>
        <dbReference type="ChEBI" id="CHEBI:30616"/>
        <dbReference type="ChEBI" id="CHEBI:61977"/>
        <dbReference type="ChEBI" id="CHEBI:456216"/>
        <dbReference type="EC" id="2.7.11.22"/>
    </reaction>
</comment>
<evidence type="ECO:0000256" key="6">
    <source>
        <dbReference type="ARBA" id="ARBA00022741"/>
    </source>
</evidence>
<dbReference type="Pfam" id="PF01486">
    <property type="entry name" value="K-box"/>
    <property type="match status" value="1"/>
</dbReference>
<keyword evidence="6 17" id="KW-0547">Nucleotide-binding</keyword>
<name>A0A6A1WDV5_9ROSI</name>
<evidence type="ECO:0000259" key="21">
    <source>
        <dbReference type="PROSITE" id="PS51297"/>
    </source>
</evidence>
<dbReference type="InterPro" id="IPR036879">
    <property type="entry name" value="TF_MADSbox_sf"/>
</dbReference>
<evidence type="ECO:0000256" key="7">
    <source>
        <dbReference type="ARBA" id="ARBA00022777"/>
    </source>
</evidence>
<dbReference type="Proteomes" id="UP000516437">
    <property type="component" value="Chromosome 2"/>
</dbReference>
<dbReference type="SUPFAM" id="SSF55455">
    <property type="entry name" value="SRF-like"/>
    <property type="match status" value="1"/>
</dbReference>
<evidence type="ECO:0000256" key="11">
    <source>
        <dbReference type="ARBA" id="ARBA00023163"/>
    </source>
</evidence>
<dbReference type="GO" id="GO:0004693">
    <property type="term" value="F:cyclin-dependent protein serine/threonine kinase activity"/>
    <property type="evidence" value="ECO:0007669"/>
    <property type="project" value="UniProtKB-EC"/>
</dbReference>
<keyword evidence="3" id="KW-0723">Serine/threonine-protein kinase</keyword>
<comment type="similarity">
    <text evidence="2">Belongs to the protein kinase superfamily. CMGC Ser/Thr protein kinase family. CDC2/CDKX subfamily.</text>
</comment>
<feature type="compositionally biased region" description="Basic and acidic residues" evidence="18">
    <location>
        <begin position="589"/>
        <end position="612"/>
    </location>
</feature>
<evidence type="ECO:0000256" key="13">
    <source>
        <dbReference type="ARBA" id="ARBA00047811"/>
    </source>
</evidence>
<keyword evidence="9" id="KW-0805">Transcription regulation</keyword>
<gene>
    <name evidence="22" type="ORF">CJ030_MR2G028804</name>
</gene>
<dbReference type="InterPro" id="IPR000719">
    <property type="entry name" value="Prot_kinase_dom"/>
</dbReference>
<evidence type="ECO:0000256" key="8">
    <source>
        <dbReference type="ARBA" id="ARBA00022840"/>
    </source>
</evidence>
<dbReference type="GO" id="GO:0000977">
    <property type="term" value="F:RNA polymerase II transcription regulatory region sequence-specific DNA binding"/>
    <property type="evidence" value="ECO:0007669"/>
    <property type="project" value="InterPro"/>
</dbReference>
<dbReference type="PRINTS" id="PR00404">
    <property type="entry name" value="MADSDOMAIN"/>
</dbReference>
<reference evidence="22 23" key="1">
    <citation type="journal article" date="2019" name="Plant Biotechnol. J.">
        <title>The red bayberry genome and genetic basis of sex determination.</title>
        <authorList>
            <person name="Jia H.M."/>
            <person name="Jia H.J."/>
            <person name="Cai Q.L."/>
            <person name="Wang Y."/>
            <person name="Zhao H.B."/>
            <person name="Yang W.F."/>
            <person name="Wang G.Y."/>
            <person name="Li Y.H."/>
            <person name="Zhan D.L."/>
            <person name="Shen Y.T."/>
            <person name="Niu Q.F."/>
            <person name="Chang L."/>
            <person name="Qiu J."/>
            <person name="Zhao L."/>
            <person name="Xie H.B."/>
            <person name="Fu W.Y."/>
            <person name="Jin J."/>
            <person name="Li X.W."/>
            <person name="Jiao Y."/>
            <person name="Zhou C.C."/>
            <person name="Tu T."/>
            <person name="Chai C.Y."/>
            <person name="Gao J.L."/>
            <person name="Fan L.J."/>
            <person name="van de Weg E."/>
            <person name="Wang J.Y."/>
            <person name="Gao Z.S."/>
        </authorList>
    </citation>
    <scope>NUCLEOTIDE SEQUENCE [LARGE SCALE GENOMIC DNA]</scope>
    <source>
        <tissue evidence="22">Leaves</tissue>
    </source>
</reference>
<keyword evidence="7 22" id="KW-0418">Kinase</keyword>
<dbReference type="GO" id="GO:0003700">
    <property type="term" value="F:DNA-binding transcription factor activity"/>
    <property type="evidence" value="ECO:0007669"/>
    <property type="project" value="InterPro"/>
</dbReference>
<proteinExistence type="inferred from homology"/>
<evidence type="ECO:0000256" key="12">
    <source>
        <dbReference type="ARBA" id="ARBA00023242"/>
    </source>
</evidence>
<sequence>MGRRRMSISRIENRTTRQVTFAKRRAGLLKKTHELSVLCDAPIALIIFSSNGKLFEYCSETSSMEQMISRYHIATGTRPENNDQLEHMHGELRRIQTETLNLQLSLQRYTGEDLSSVKFEDLEGLEQQLEYSVNKVRARKFELLEQQVDNLRRKIKANQTALEHQQAVAMVPKTEEHRHVLEQFPFTGEEQPSSVLQLATLPPLFNPYRLQPSQPNLQDFSLDQHPKYELDPSKKVADRYLKREILGEVTYGVVYQAIDTNLNGQLGNISLDDLEWFLTRQIVAIKKIRLGKQKEGANFTALREIKLLQELKDPNIIELIDAFPHKGNLHLVFEFMETDLEAVIRDRNIFLSPADIKSYLQMTLKGLAFCHKKWVLHRDMKPNNLFIGSNGQLKLADFGLARIFGSPDRKFTHQVFARWYRAPELLFGTKQYGAGVDVWAAACIFAELLLRDLFCSFMSSNYDVGASDIDQLGKIFAAFGTPTPSQWPDIVFLTDYMEYQYVPAPSLRSLFPMASDDALDLLSKMFTYDPKARISVQQVLEHLHFSFAPLPTDPDKLPRPVPKPESRGSDLNSHDGPTVLSPPRKSRRVRPEREGFEGNAYRADKIDDHVGEMRQAAGENTSRNEPVPMSVDFSIFGAKPPNRPTINR</sequence>
<dbReference type="EMBL" id="RXIC02000020">
    <property type="protein sequence ID" value="KAB1222077.1"/>
    <property type="molecule type" value="Genomic_DNA"/>
</dbReference>
<feature type="domain" description="MADS-box" evidence="20">
    <location>
        <begin position="1"/>
        <end position="61"/>
    </location>
</feature>
<keyword evidence="12" id="KW-0539">Nucleus</keyword>
<dbReference type="InterPro" id="IPR050108">
    <property type="entry name" value="CDK"/>
</dbReference>
<dbReference type="GO" id="GO:0046983">
    <property type="term" value="F:protein dimerization activity"/>
    <property type="evidence" value="ECO:0007669"/>
    <property type="project" value="InterPro"/>
</dbReference>
<dbReference type="PROSITE" id="PS50066">
    <property type="entry name" value="MADS_BOX_2"/>
    <property type="match status" value="1"/>
</dbReference>
<dbReference type="PROSITE" id="PS00108">
    <property type="entry name" value="PROTEIN_KINASE_ST"/>
    <property type="match status" value="1"/>
</dbReference>
<keyword evidence="4" id="KW-0597">Phosphoprotein</keyword>
<protein>
    <submittedName>
        <fullName evidence="22">Cyclin-dependent kinase D-1</fullName>
    </submittedName>
</protein>
<dbReference type="GO" id="GO:0005737">
    <property type="term" value="C:cytoplasm"/>
    <property type="evidence" value="ECO:0007669"/>
    <property type="project" value="TreeGrafter"/>
</dbReference>
<comment type="catalytic activity">
    <reaction evidence="15">
        <text>[DNA-directed RNA polymerase] + ATP = phospho-[DNA-directed RNA polymerase] + ADP + H(+)</text>
        <dbReference type="Rhea" id="RHEA:10216"/>
        <dbReference type="Rhea" id="RHEA-COMP:11321"/>
        <dbReference type="Rhea" id="RHEA-COMP:11322"/>
        <dbReference type="ChEBI" id="CHEBI:15378"/>
        <dbReference type="ChEBI" id="CHEBI:30616"/>
        <dbReference type="ChEBI" id="CHEBI:43176"/>
        <dbReference type="ChEBI" id="CHEBI:68546"/>
        <dbReference type="ChEBI" id="CHEBI:456216"/>
        <dbReference type="EC" id="2.7.11.23"/>
    </reaction>
</comment>
<dbReference type="PANTHER" id="PTHR24056">
    <property type="entry name" value="CELL DIVISION PROTEIN KINASE"/>
    <property type="match status" value="1"/>
</dbReference>
<evidence type="ECO:0000256" key="2">
    <source>
        <dbReference type="ARBA" id="ARBA00006485"/>
    </source>
</evidence>
<dbReference type="OrthoDB" id="1732493at2759"/>
<evidence type="ECO:0000256" key="15">
    <source>
        <dbReference type="ARBA" id="ARBA00049280"/>
    </source>
</evidence>
<dbReference type="InterPro" id="IPR033896">
    <property type="entry name" value="MEF2-like_N"/>
</dbReference>
<dbReference type="GO" id="GO:0005524">
    <property type="term" value="F:ATP binding"/>
    <property type="evidence" value="ECO:0007669"/>
    <property type="project" value="UniProtKB-KW"/>
</dbReference>
<keyword evidence="11" id="KW-0804">Transcription</keyword>
<feature type="domain" description="Protein kinase" evidence="19">
    <location>
        <begin position="240"/>
        <end position="545"/>
    </location>
</feature>